<protein>
    <recommendedName>
        <fullName evidence="6">Aminotransferase</fullName>
        <ecNumber evidence="6">2.6.1.-</ecNumber>
    </recommendedName>
</protein>
<evidence type="ECO:0000313" key="8">
    <source>
        <dbReference type="EMBL" id="AAK79784.1"/>
    </source>
</evidence>
<reference evidence="8 9" key="1">
    <citation type="journal article" date="2001" name="J. Bacteriol.">
        <title>Genome sequence and comparative analysis of the solvent-producing bacterium Clostridium acetobutylicum.</title>
        <authorList>
            <person name="Nolling J."/>
            <person name="Breton G."/>
            <person name="Omelchenko M.V."/>
            <person name="Makarova K.S."/>
            <person name="Zeng Q."/>
            <person name="Gibson R."/>
            <person name="Lee H.M."/>
            <person name="Dubois J."/>
            <person name="Qiu D."/>
            <person name="Hitti J."/>
            <person name="Wolf Y.I."/>
            <person name="Tatusov R.L."/>
            <person name="Sabathe F."/>
            <person name="Doucette-Stamm L."/>
            <person name="Soucaille P."/>
            <person name="Daly M.J."/>
            <person name="Bennett G.N."/>
            <person name="Koonin E.V."/>
            <person name="Smith D.R."/>
        </authorList>
    </citation>
    <scope>NUCLEOTIDE SEQUENCE [LARGE SCALE GENOMIC DNA]</scope>
    <source>
        <strain evidence="9">ATCC 824 / DSM 792 / JCM 1419 / LMG 5710 / VKM B-1787</strain>
    </source>
</reference>
<dbReference type="GO" id="GO:0030170">
    <property type="term" value="F:pyridoxal phosphate binding"/>
    <property type="evidence" value="ECO:0007669"/>
    <property type="project" value="InterPro"/>
</dbReference>
<dbReference type="InterPro" id="IPR050596">
    <property type="entry name" value="AspAT/PAT-like"/>
</dbReference>
<dbReference type="GO" id="GO:0006520">
    <property type="term" value="P:amino acid metabolic process"/>
    <property type="evidence" value="ECO:0007669"/>
    <property type="project" value="InterPro"/>
</dbReference>
<dbReference type="InterPro" id="IPR004839">
    <property type="entry name" value="Aminotransferase_I/II_large"/>
</dbReference>
<dbReference type="PROSITE" id="PS00105">
    <property type="entry name" value="AA_TRANSFER_CLASS_1"/>
    <property type="match status" value="1"/>
</dbReference>
<dbReference type="RefSeq" id="WP_010965125.1">
    <property type="nucleotide sequence ID" value="NC_003030.1"/>
</dbReference>
<dbReference type="EMBL" id="AE001437">
    <property type="protein sequence ID" value="AAK79784.1"/>
    <property type="molecule type" value="Genomic_DNA"/>
</dbReference>
<dbReference type="PANTHER" id="PTHR46383">
    <property type="entry name" value="ASPARTATE AMINOTRANSFERASE"/>
    <property type="match status" value="1"/>
</dbReference>
<dbReference type="EC" id="2.6.1.-" evidence="6"/>
<dbReference type="AlphaFoldDB" id="Q97I35"/>
<keyword evidence="9" id="KW-1185">Reference proteome</keyword>
<evidence type="ECO:0000256" key="4">
    <source>
        <dbReference type="ARBA" id="ARBA00022679"/>
    </source>
</evidence>
<keyword evidence="5" id="KW-0663">Pyridoxal phosphate</keyword>
<organism evidence="8 9">
    <name type="scientific">Clostridium acetobutylicum (strain ATCC 824 / DSM 792 / JCM 1419 / IAM 19013 / LMG 5710 / NBRC 13948 / NRRL B-527 / VKM B-1787 / 2291 / W)</name>
    <dbReference type="NCBI Taxonomy" id="272562"/>
    <lineage>
        <taxon>Bacteria</taxon>
        <taxon>Bacillati</taxon>
        <taxon>Bacillota</taxon>
        <taxon>Clostridia</taxon>
        <taxon>Eubacteriales</taxon>
        <taxon>Clostridiaceae</taxon>
        <taxon>Clostridium</taxon>
    </lineage>
</organism>
<dbReference type="eggNOG" id="COG0436">
    <property type="taxonomic scope" value="Bacteria"/>
</dbReference>
<feature type="domain" description="Aminotransferase class I/classII large" evidence="7">
    <location>
        <begin position="31"/>
        <end position="385"/>
    </location>
</feature>
<dbReference type="InterPro" id="IPR015422">
    <property type="entry name" value="PyrdxlP-dep_Trfase_small"/>
</dbReference>
<comment type="similarity">
    <text evidence="2 6">Belongs to the class-I pyridoxal-phosphate-dependent aminotransferase family.</text>
</comment>
<dbReference type="FunFam" id="3.40.640.10:FF:000033">
    <property type="entry name" value="Aspartate aminotransferase"/>
    <property type="match status" value="1"/>
</dbReference>
<evidence type="ECO:0000256" key="5">
    <source>
        <dbReference type="ARBA" id="ARBA00022898"/>
    </source>
</evidence>
<dbReference type="SUPFAM" id="SSF53383">
    <property type="entry name" value="PLP-dependent transferases"/>
    <property type="match status" value="1"/>
</dbReference>
<evidence type="ECO:0000256" key="3">
    <source>
        <dbReference type="ARBA" id="ARBA00022576"/>
    </source>
</evidence>
<dbReference type="PANTHER" id="PTHR46383:SF1">
    <property type="entry name" value="ASPARTATE AMINOTRANSFERASE"/>
    <property type="match status" value="1"/>
</dbReference>
<dbReference type="PIR" id="E97124">
    <property type="entry name" value="E97124"/>
</dbReference>
<evidence type="ECO:0000256" key="1">
    <source>
        <dbReference type="ARBA" id="ARBA00001933"/>
    </source>
</evidence>
<dbReference type="Gene3D" id="3.90.1150.10">
    <property type="entry name" value="Aspartate Aminotransferase, domain 1"/>
    <property type="match status" value="1"/>
</dbReference>
<proteinExistence type="inferred from homology"/>
<evidence type="ECO:0000259" key="7">
    <source>
        <dbReference type="Pfam" id="PF00155"/>
    </source>
</evidence>
<dbReference type="InterPro" id="IPR015424">
    <property type="entry name" value="PyrdxlP-dep_Trfase"/>
</dbReference>
<evidence type="ECO:0000313" key="9">
    <source>
        <dbReference type="Proteomes" id="UP000000814"/>
    </source>
</evidence>
<evidence type="ECO:0000256" key="2">
    <source>
        <dbReference type="ARBA" id="ARBA00007441"/>
    </source>
</evidence>
<dbReference type="KEGG" id="cac:CA_C1819"/>
<comment type="cofactor">
    <cofactor evidence="1 6">
        <name>pyridoxal 5'-phosphate</name>
        <dbReference type="ChEBI" id="CHEBI:597326"/>
    </cofactor>
</comment>
<dbReference type="PATRIC" id="fig|272562.8.peg.2025"/>
<gene>
    <name evidence="8" type="primary">aspB</name>
    <name evidence="8" type="ordered locus">CA_C1819</name>
</gene>
<keyword evidence="4 6" id="KW-0808">Transferase</keyword>
<accession>Q97I35</accession>
<sequence length="398" mass="43976">MNFSKKAGQIAASITLEITAKADEMKANGINVIGFGAGQPDFNTPKNIRDAAIYAIENGYTKYTPVSGIKELKMAICDKFKRDNNLNYSLSNIIVSTGAKQCLSDTFSALLNPGDEVILSAPYWVTYPELIKLNDGISVIINTTEENHFKLSVDDLENAYTSKTKAILINSPSNPTGTVYTETELKAIAEFAKEKDLFIISDEIYEKLIYDGERHVSIASLSQDAFNRTVVINGMSKSYAMTGWRLGYAASGSSEFIKLMSHIQAHTTSNANSITQYASVEALNGRQEELHSMVTEFEKRRTYMSKRVNNITGIHCLLPKGAFYVMMNISNLFGKEINGVKINNSVDFSKELLSENKVAVVPGTGFGNDNYVRLSYATSMDNIVKGLDEIENFIGKLR</sequence>
<dbReference type="Gene3D" id="3.40.640.10">
    <property type="entry name" value="Type I PLP-dependent aspartate aminotransferase-like (Major domain)"/>
    <property type="match status" value="1"/>
</dbReference>
<dbReference type="CDD" id="cd00609">
    <property type="entry name" value="AAT_like"/>
    <property type="match status" value="1"/>
</dbReference>
<name>Q97I35_CLOAB</name>
<dbReference type="PRINTS" id="PR00753">
    <property type="entry name" value="ACCSYNTHASE"/>
</dbReference>
<dbReference type="InterPro" id="IPR015421">
    <property type="entry name" value="PyrdxlP-dep_Trfase_major"/>
</dbReference>
<dbReference type="OrthoDB" id="9802328at2"/>
<evidence type="ECO:0000256" key="6">
    <source>
        <dbReference type="RuleBase" id="RU000481"/>
    </source>
</evidence>
<dbReference type="Proteomes" id="UP000000814">
    <property type="component" value="Chromosome"/>
</dbReference>
<dbReference type="STRING" id="272562.CA_C1819"/>
<keyword evidence="3 6" id="KW-0032">Aminotransferase</keyword>
<dbReference type="Pfam" id="PF00155">
    <property type="entry name" value="Aminotran_1_2"/>
    <property type="match status" value="1"/>
</dbReference>
<dbReference type="InterPro" id="IPR004838">
    <property type="entry name" value="NHTrfase_class1_PyrdxlP-BS"/>
</dbReference>
<dbReference type="GO" id="GO:0008483">
    <property type="term" value="F:transaminase activity"/>
    <property type="evidence" value="ECO:0007669"/>
    <property type="project" value="UniProtKB-KW"/>
</dbReference>
<dbReference type="HOGENOM" id="CLU_017584_4_3_9"/>